<feature type="domain" description="Magnesium chelatase ChlI-like catalytic" evidence="1">
    <location>
        <begin position="194"/>
        <end position="263"/>
    </location>
</feature>
<dbReference type="SUPFAM" id="SSF52540">
    <property type="entry name" value="P-loop containing nucleoside triphosphate hydrolases"/>
    <property type="match status" value="1"/>
</dbReference>
<dbReference type="InterPro" id="IPR020568">
    <property type="entry name" value="Ribosomal_Su5_D2-typ_SF"/>
</dbReference>
<evidence type="ECO:0000313" key="3">
    <source>
        <dbReference type="Proteomes" id="UP000824263"/>
    </source>
</evidence>
<dbReference type="GO" id="GO:0005524">
    <property type="term" value="F:ATP binding"/>
    <property type="evidence" value="ECO:0007669"/>
    <property type="project" value="UniProtKB-KW"/>
</dbReference>
<dbReference type="PANTHER" id="PTHR32039">
    <property type="entry name" value="MAGNESIUM-CHELATASE SUBUNIT CHLI"/>
    <property type="match status" value="1"/>
</dbReference>
<accession>A0A9D1RA09</accession>
<dbReference type="InterPro" id="IPR014721">
    <property type="entry name" value="Ribsml_uS5_D2-typ_fold_subgr"/>
</dbReference>
<dbReference type="InterPro" id="IPR000523">
    <property type="entry name" value="Mg_chelatse_chII-like_cat_dom"/>
</dbReference>
<evidence type="ECO:0000259" key="1">
    <source>
        <dbReference type="Pfam" id="PF01078"/>
    </source>
</evidence>
<name>A0A9D1RA09_9FIRM</name>
<sequence>MAFCTILSAALQGLAVEPVRVEADVSNGLPLFHMVGYLSSEVKEAAARVRTAVKNAGIQLPPKRIVVNLAPATLRKRGASFDLPIALAVMGALDLYDPSRLKGTLVIGELSLDGSVREVPGILPIVLAAREIGCHTCILPKGNAAEGALAKGVRILGIGSLKEAGQYLRGEIRLHPAEEGNGGASRHFPEESLDYSEIHGQEHIKRAAEVAVAGGHNLLLIGPPGSGKSMIARRIPTILPPPSLEESMEITKIYSILGMVDKERPLITG</sequence>
<reference evidence="2" key="1">
    <citation type="journal article" date="2021" name="PeerJ">
        <title>Extensive microbial diversity within the chicken gut microbiome revealed by metagenomics and culture.</title>
        <authorList>
            <person name="Gilroy R."/>
            <person name="Ravi A."/>
            <person name="Getino M."/>
            <person name="Pursley I."/>
            <person name="Horton D.L."/>
            <person name="Alikhan N.F."/>
            <person name="Baker D."/>
            <person name="Gharbi K."/>
            <person name="Hall N."/>
            <person name="Watson M."/>
            <person name="Adriaenssens E.M."/>
            <person name="Foster-Nyarko E."/>
            <person name="Jarju S."/>
            <person name="Secka A."/>
            <person name="Antonio M."/>
            <person name="Oren A."/>
            <person name="Chaudhuri R.R."/>
            <person name="La Ragione R."/>
            <person name="Hildebrand F."/>
            <person name="Pallen M.J."/>
        </authorList>
    </citation>
    <scope>NUCLEOTIDE SEQUENCE</scope>
    <source>
        <strain evidence="2">ChiSxjej1B13-11762</strain>
    </source>
</reference>
<proteinExistence type="predicted"/>
<comment type="caution">
    <text evidence="2">The sequence shown here is derived from an EMBL/GenBank/DDBJ whole genome shotgun (WGS) entry which is preliminary data.</text>
</comment>
<dbReference type="Pfam" id="PF13541">
    <property type="entry name" value="ChlI"/>
    <property type="match status" value="1"/>
</dbReference>
<dbReference type="InterPro" id="IPR027417">
    <property type="entry name" value="P-loop_NTPase"/>
</dbReference>
<dbReference type="Gene3D" id="3.40.50.300">
    <property type="entry name" value="P-loop containing nucleotide triphosphate hydrolases"/>
    <property type="match status" value="1"/>
</dbReference>
<protein>
    <submittedName>
        <fullName evidence="2">ATP-binding protein</fullName>
    </submittedName>
</protein>
<dbReference type="SUPFAM" id="SSF54211">
    <property type="entry name" value="Ribosomal protein S5 domain 2-like"/>
    <property type="match status" value="1"/>
</dbReference>
<keyword evidence="2" id="KW-0067">ATP-binding</keyword>
<dbReference type="PANTHER" id="PTHR32039:SF7">
    <property type="entry name" value="COMPETENCE PROTEIN COMM"/>
    <property type="match status" value="1"/>
</dbReference>
<dbReference type="InterPro" id="IPR045006">
    <property type="entry name" value="CHLI-like"/>
</dbReference>
<evidence type="ECO:0000313" key="2">
    <source>
        <dbReference type="EMBL" id="HIW83725.1"/>
    </source>
</evidence>
<reference evidence="2" key="2">
    <citation type="submission" date="2021-04" db="EMBL/GenBank/DDBJ databases">
        <authorList>
            <person name="Gilroy R."/>
        </authorList>
    </citation>
    <scope>NUCLEOTIDE SEQUENCE</scope>
    <source>
        <strain evidence="2">ChiSxjej1B13-11762</strain>
    </source>
</reference>
<gene>
    <name evidence="2" type="ORF">H9873_05320</name>
</gene>
<organism evidence="2 3">
    <name type="scientific">Candidatus Dorea gallistercoris</name>
    <dbReference type="NCBI Taxonomy" id="2838542"/>
    <lineage>
        <taxon>Bacteria</taxon>
        <taxon>Bacillati</taxon>
        <taxon>Bacillota</taxon>
        <taxon>Clostridia</taxon>
        <taxon>Lachnospirales</taxon>
        <taxon>Lachnospiraceae</taxon>
        <taxon>Dorea</taxon>
    </lineage>
</organism>
<dbReference type="Gene3D" id="3.30.230.10">
    <property type="match status" value="1"/>
</dbReference>
<feature type="non-terminal residue" evidence="2">
    <location>
        <position position="269"/>
    </location>
</feature>
<dbReference type="Proteomes" id="UP000824263">
    <property type="component" value="Unassembled WGS sequence"/>
</dbReference>
<dbReference type="Pfam" id="PF01078">
    <property type="entry name" value="Mg_chelatase"/>
    <property type="match status" value="1"/>
</dbReference>
<dbReference type="AlphaFoldDB" id="A0A9D1RA09"/>
<dbReference type="EMBL" id="DXGF01000100">
    <property type="protein sequence ID" value="HIW83725.1"/>
    <property type="molecule type" value="Genomic_DNA"/>
</dbReference>
<keyword evidence="2" id="KW-0547">Nucleotide-binding</keyword>